<dbReference type="InterPro" id="IPR006076">
    <property type="entry name" value="FAD-dep_OxRdtase"/>
</dbReference>
<dbReference type="EMBL" id="JAHLZF010000010">
    <property type="protein sequence ID" value="MBU6080985.1"/>
    <property type="molecule type" value="Genomic_DNA"/>
</dbReference>
<evidence type="ECO:0000256" key="3">
    <source>
        <dbReference type="ARBA" id="ARBA00022630"/>
    </source>
</evidence>
<dbReference type="PANTHER" id="PTHR13847">
    <property type="entry name" value="SARCOSINE DEHYDROGENASE-RELATED"/>
    <property type="match status" value="1"/>
</dbReference>
<evidence type="ECO:0000256" key="1">
    <source>
        <dbReference type="ARBA" id="ARBA00001974"/>
    </source>
</evidence>
<comment type="caution">
    <text evidence="6">The sequence shown here is derived from an EMBL/GenBank/DDBJ whole genome shotgun (WGS) entry which is preliminary data.</text>
</comment>
<keyword evidence="3" id="KW-0285">Flavoprotein</keyword>
<dbReference type="Pfam" id="PF01266">
    <property type="entry name" value="DAO"/>
    <property type="match status" value="1"/>
</dbReference>
<proteinExistence type="inferred from homology"/>
<sequence length="367" mass="39704">MKYIVIGSGVVGACAAYYLSQKKGNEVTLIDEAFDGKATSAGAGIICPWISRVDDPEWFAISSRGALYYPELIQSLEELGETETGYKFTGALATSEKLEDIYEVKSRVEEKKREFKEVGEIKVLEAPAAQKYFPPLDENLHALYISGSARLDGRLLAKALVNGFQKNGGKLVEEKVSLKRSGNSATVLTSDEKIEADKVIVAAGSWTNDLLKQIGVSINQKPQRGQIVHLTVDEDTSNWPVVLPQTSSHYMVAFNDNRIAFGATREDESGFDYRVTGGGVLEVLDEGLSVAPGLKSATFKEVRVGFRPMSSDIKPLLGPIPDIENVIIATGLGASGLTMGPYVGSLAAKIALNEKLEVDLAPYNPLR</sequence>
<keyword evidence="4" id="KW-0560">Oxidoreductase</keyword>
<dbReference type="RefSeq" id="WP_216687331.1">
    <property type="nucleotide sequence ID" value="NZ_CAUPKR010000009.1"/>
</dbReference>
<evidence type="ECO:0000256" key="2">
    <source>
        <dbReference type="ARBA" id="ARBA00009410"/>
    </source>
</evidence>
<dbReference type="Proteomes" id="UP000812672">
    <property type="component" value="Unassembled WGS sequence"/>
</dbReference>
<evidence type="ECO:0000313" key="7">
    <source>
        <dbReference type="Proteomes" id="UP000812672"/>
    </source>
</evidence>
<accession>A0ABS6GPD7</accession>
<gene>
    <name evidence="6" type="ORF">KQ486_08130</name>
</gene>
<comment type="cofactor">
    <cofactor evidence="1">
        <name>FAD</name>
        <dbReference type="ChEBI" id="CHEBI:57692"/>
    </cofactor>
</comment>
<reference evidence="6 7" key="1">
    <citation type="journal article" date="2011" name="Int. J. Syst. Evol. Microbiol.">
        <title>Allobacillus halotolerans gen. nov., sp. nov. isolated from shrimp paste.</title>
        <authorList>
            <person name="Sheu S.Y."/>
            <person name="Arun A.B."/>
            <person name="Jiang S.R."/>
            <person name="Young C.C."/>
            <person name="Chen W.M."/>
        </authorList>
    </citation>
    <scope>NUCLEOTIDE SEQUENCE [LARGE SCALE GENOMIC DNA]</scope>
    <source>
        <strain evidence="6 7">LMG 24826</strain>
    </source>
</reference>
<comment type="similarity">
    <text evidence="2">Belongs to the DadA oxidoreductase family.</text>
</comment>
<organism evidence="6 7">
    <name type="scientific">Allobacillus halotolerans</name>
    <dbReference type="NCBI Taxonomy" id="570278"/>
    <lineage>
        <taxon>Bacteria</taxon>
        <taxon>Bacillati</taxon>
        <taxon>Bacillota</taxon>
        <taxon>Bacilli</taxon>
        <taxon>Bacillales</taxon>
        <taxon>Bacillaceae</taxon>
        <taxon>Allobacillus</taxon>
    </lineage>
</organism>
<evidence type="ECO:0000256" key="4">
    <source>
        <dbReference type="ARBA" id="ARBA00023002"/>
    </source>
</evidence>
<keyword evidence="7" id="KW-1185">Reference proteome</keyword>
<dbReference type="PANTHER" id="PTHR13847:SF286">
    <property type="entry name" value="D-AMINO ACID DEHYDROGENASE"/>
    <property type="match status" value="1"/>
</dbReference>
<name>A0ABS6GPD7_9BACI</name>
<feature type="domain" description="FAD dependent oxidoreductase" evidence="5">
    <location>
        <begin position="3"/>
        <end position="349"/>
    </location>
</feature>
<evidence type="ECO:0000259" key="5">
    <source>
        <dbReference type="Pfam" id="PF01266"/>
    </source>
</evidence>
<evidence type="ECO:0000313" key="6">
    <source>
        <dbReference type="EMBL" id="MBU6080985.1"/>
    </source>
</evidence>
<protein>
    <submittedName>
        <fullName evidence="6">FAD-binding oxidoreductase</fullName>
    </submittedName>
</protein>